<evidence type="ECO:0000313" key="7">
    <source>
        <dbReference type="Proteomes" id="UP000249130"/>
    </source>
</evidence>
<keyword evidence="5" id="KW-1003">Cell membrane</keyword>
<feature type="transmembrane region" description="Helical" evidence="5">
    <location>
        <begin position="12"/>
        <end position="44"/>
    </location>
</feature>
<dbReference type="EMBL" id="NPEX01000049">
    <property type="protein sequence ID" value="RAI44325.1"/>
    <property type="molecule type" value="Genomic_DNA"/>
</dbReference>
<proteinExistence type="inferred from homology"/>
<protein>
    <recommendedName>
        <fullName evidence="5">Probable membrane transporter protein</fullName>
    </recommendedName>
</protein>
<accession>A0A327L2S9</accession>
<evidence type="ECO:0000256" key="3">
    <source>
        <dbReference type="ARBA" id="ARBA00022989"/>
    </source>
</evidence>
<evidence type="ECO:0000256" key="5">
    <source>
        <dbReference type="RuleBase" id="RU363041"/>
    </source>
</evidence>
<evidence type="ECO:0000256" key="2">
    <source>
        <dbReference type="ARBA" id="ARBA00022692"/>
    </source>
</evidence>
<organism evidence="6 7">
    <name type="scientific">Rhodoplanes roseus</name>
    <dbReference type="NCBI Taxonomy" id="29409"/>
    <lineage>
        <taxon>Bacteria</taxon>
        <taxon>Pseudomonadati</taxon>
        <taxon>Pseudomonadota</taxon>
        <taxon>Alphaproteobacteria</taxon>
        <taxon>Hyphomicrobiales</taxon>
        <taxon>Nitrobacteraceae</taxon>
        <taxon>Rhodoplanes</taxon>
    </lineage>
</organism>
<feature type="transmembrane region" description="Helical" evidence="5">
    <location>
        <begin position="119"/>
        <end position="141"/>
    </location>
</feature>
<name>A0A327L2S9_9BRAD</name>
<dbReference type="PANTHER" id="PTHR43483">
    <property type="entry name" value="MEMBRANE TRANSPORTER PROTEIN HI_0806-RELATED"/>
    <property type="match status" value="1"/>
</dbReference>
<reference evidence="6 7" key="1">
    <citation type="submission" date="2017-07" db="EMBL/GenBank/DDBJ databases">
        <title>Draft Genome Sequences of Select Purple Nonsulfur Bacteria.</title>
        <authorList>
            <person name="Lasarre B."/>
            <person name="Mckinlay J.B."/>
        </authorList>
    </citation>
    <scope>NUCLEOTIDE SEQUENCE [LARGE SCALE GENOMIC DNA]</scope>
    <source>
        <strain evidence="6 7">DSM 5909</strain>
    </source>
</reference>
<feature type="transmembrane region" description="Helical" evidence="5">
    <location>
        <begin position="187"/>
        <end position="208"/>
    </location>
</feature>
<evidence type="ECO:0000256" key="1">
    <source>
        <dbReference type="ARBA" id="ARBA00004141"/>
    </source>
</evidence>
<feature type="transmembrane region" description="Helical" evidence="5">
    <location>
        <begin position="256"/>
        <end position="276"/>
    </location>
</feature>
<dbReference type="GO" id="GO:0005886">
    <property type="term" value="C:plasma membrane"/>
    <property type="evidence" value="ECO:0007669"/>
    <property type="project" value="UniProtKB-SubCell"/>
</dbReference>
<evidence type="ECO:0000256" key="4">
    <source>
        <dbReference type="ARBA" id="ARBA00023136"/>
    </source>
</evidence>
<dbReference type="Proteomes" id="UP000249130">
    <property type="component" value="Unassembled WGS sequence"/>
</dbReference>
<sequence>MMMDVPVSELIVLALAIAGGGVVTGILAGLFGIGGGAVLVPVLFEIFRLIGVPDDVRMQLCIGTSLAIIVPTAFRSYKTHKAKGMALQDVVKLWTVPVIAGVVVGSGLAVVAPAELFKIVFAFIQTTIAIKMLFLGDRFFLGDDLPGPGLMRVYGAGIGLLSALMGVGGGSMATMLLTLYKRPIHNAVATSAGLGVPIAVTGTIGYMLAGIPHMGELPPLSIGFVSVVGFVLMAPISTYTARFGALIAHRTSRRTLEVAFGLFLILTAARILVSAFT</sequence>
<keyword evidence="2 5" id="KW-0812">Transmembrane</keyword>
<dbReference type="OrthoDB" id="457670at2"/>
<feature type="transmembrane region" description="Helical" evidence="5">
    <location>
        <begin position="94"/>
        <end position="112"/>
    </location>
</feature>
<keyword evidence="3 5" id="KW-1133">Transmembrane helix</keyword>
<comment type="caution">
    <text evidence="6">The sequence shown here is derived from an EMBL/GenBank/DDBJ whole genome shotgun (WGS) entry which is preliminary data.</text>
</comment>
<feature type="transmembrane region" description="Helical" evidence="5">
    <location>
        <begin position="220"/>
        <end position="244"/>
    </location>
</feature>
<keyword evidence="4 5" id="KW-0472">Membrane</keyword>
<dbReference type="InterPro" id="IPR002781">
    <property type="entry name" value="TM_pro_TauE-like"/>
</dbReference>
<feature type="transmembrane region" description="Helical" evidence="5">
    <location>
        <begin position="56"/>
        <end position="74"/>
    </location>
</feature>
<gene>
    <name evidence="6" type="ORF">CH341_09680</name>
</gene>
<dbReference type="AlphaFoldDB" id="A0A327L2S9"/>
<feature type="transmembrane region" description="Helical" evidence="5">
    <location>
        <begin position="153"/>
        <end position="180"/>
    </location>
</feature>
<dbReference type="Pfam" id="PF01925">
    <property type="entry name" value="TauE"/>
    <property type="match status" value="1"/>
</dbReference>
<comment type="subcellular location">
    <subcellularLocation>
        <location evidence="5">Cell membrane</location>
        <topology evidence="5">Multi-pass membrane protein</topology>
    </subcellularLocation>
    <subcellularLocation>
        <location evidence="1">Membrane</location>
        <topology evidence="1">Multi-pass membrane protein</topology>
    </subcellularLocation>
</comment>
<comment type="similarity">
    <text evidence="5">Belongs to the 4-toluene sulfonate uptake permease (TSUP) (TC 2.A.102) family.</text>
</comment>
<keyword evidence="7" id="KW-1185">Reference proteome</keyword>
<dbReference type="PANTHER" id="PTHR43483:SF3">
    <property type="entry name" value="MEMBRANE TRANSPORTER PROTEIN HI_0806-RELATED"/>
    <property type="match status" value="1"/>
</dbReference>
<evidence type="ECO:0000313" key="6">
    <source>
        <dbReference type="EMBL" id="RAI44325.1"/>
    </source>
</evidence>